<keyword evidence="7" id="KW-0547">Nucleotide-binding</keyword>
<evidence type="ECO:0000256" key="8">
    <source>
        <dbReference type="ARBA" id="ARBA00022777"/>
    </source>
</evidence>
<dbReference type="InterPro" id="IPR041740">
    <property type="entry name" value="AKii-LysC-BS"/>
</dbReference>
<evidence type="ECO:0000259" key="14">
    <source>
        <dbReference type="Pfam" id="PF00696"/>
    </source>
</evidence>
<dbReference type="PROSITE" id="PS00324">
    <property type="entry name" value="ASPARTOKINASE"/>
    <property type="match status" value="1"/>
</dbReference>
<protein>
    <recommendedName>
        <fullName evidence="12">Aspartokinase</fullName>
        <ecNumber evidence="12">2.7.2.4</ecNumber>
    </recommendedName>
</protein>
<evidence type="ECO:0000256" key="2">
    <source>
        <dbReference type="ARBA" id="ARBA00004986"/>
    </source>
</evidence>
<gene>
    <name evidence="15" type="primary">pyrH_1</name>
    <name evidence="15" type="ORF">VHP8226_00445</name>
</gene>
<comment type="caution">
    <text evidence="15">The sequence shown here is derived from an EMBL/GenBank/DDBJ whole genome shotgun (WGS) entry which is preliminary data.</text>
</comment>
<comment type="pathway">
    <text evidence="3 13">Amino-acid biosynthesis; L-threonine biosynthesis; L-threonine from L-aspartate: step 1/5.</text>
</comment>
<keyword evidence="10" id="KW-0457">Lysine biosynthesis</keyword>
<dbReference type="SUPFAM" id="SSF53633">
    <property type="entry name" value="Carbamate kinase-like"/>
    <property type="match status" value="1"/>
</dbReference>
<evidence type="ECO:0000256" key="7">
    <source>
        <dbReference type="ARBA" id="ARBA00022741"/>
    </source>
</evidence>
<dbReference type="PANTHER" id="PTHR21499">
    <property type="entry name" value="ASPARTATE KINASE"/>
    <property type="match status" value="1"/>
</dbReference>
<comment type="catalytic activity">
    <reaction evidence="11 12">
        <text>L-aspartate + ATP = 4-phospho-L-aspartate + ADP</text>
        <dbReference type="Rhea" id="RHEA:23776"/>
        <dbReference type="ChEBI" id="CHEBI:29991"/>
        <dbReference type="ChEBI" id="CHEBI:30616"/>
        <dbReference type="ChEBI" id="CHEBI:57535"/>
        <dbReference type="ChEBI" id="CHEBI:456216"/>
        <dbReference type="EC" id="2.7.2.4"/>
    </reaction>
</comment>
<dbReference type="CDD" id="cd04261">
    <property type="entry name" value="AAK_AKii-LysC-BS"/>
    <property type="match status" value="1"/>
</dbReference>
<dbReference type="Pfam" id="PF00696">
    <property type="entry name" value="AA_kinase"/>
    <property type="match status" value="1"/>
</dbReference>
<organism evidence="15 16">
    <name type="scientific">Vibrio hippocampi</name>
    <dbReference type="NCBI Taxonomy" id="654686"/>
    <lineage>
        <taxon>Bacteria</taxon>
        <taxon>Pseudomonadati</taxon>
        <taxon>Pseudomonadota</taxon>
        <taxon>Gammaproteobacteria</taxon>
        <taxon>Vibrionales</taxon>
        <taxon>Vibrionaceae</taxon>
        <taxon>Vibrio</taxon>
    </lineage>
</organism>
<name>A0ABM8ZF08_9VIBR</name>
<evidence type="ECO:0000256" key="5">
    <source>
        <dbReference type="ARBA" id="ARBA00022605"/>
    </source>
</evidence>
<dbReference type="NCBIfam" id="TIGR00657">
    <property type="entry name" value="asp_kinases"/>
    <property type="match status" value="1"/>
</dbReference>
<evidence type="ECO:0000256" key="3">
    <source>
        <dbReference type="ARBA" id="ARBA00005139"/>
    </source>
</evidence>
<comment type="pathway">
    <text evidence="2 13">Amino-acid biosynthesis; L-methionine biosynthesis via de novo pathway; L-homoserine from L-aspartate: step 1/3.</text>
</comment>
<accession>A0ABM8ZF08</accession>
<keyword evidence="9" id="KW-0067">ATP-binding</keyword>
<dbReference type="GO" id="GO:0016301">
    <property type="term" value="F:kinase activity"/>
    <property type="evidence" value="ECO:0007669"/>
    <property type="project" value="UniProtKB-KW"/>
</dbReference>
<dbReference type="Gene3D" id="3.40.1160.10">
    <property type="entry name" value="Acetylglutamate kinase-like"/>
    <property type="match status" value="1"/>
</dbReference>
<evidence type="ECO:0000313" key="16">
    <source>
        <dbReference type="Proteomes" id="UP000838160"/>
    </source>
</evidence>
<dbReference type="NCBIfam" id="NF006459">
    <property type="entry name" value="PRK08841.1"/>
    <property type="match status" value="1"/>
</dbReference>
<proteinExistence type="inferred from homology"/>
<dbReference type="InterPro" id="IPR001048">
    <property type="entry name" value="Asp/Glu/Uridylate_kinase"/>
</dbReference>
<dbReference type="PANTHER" id="PTHR21499:SF3">
    <property type="entry name" value="ASPARTOKINASE"/>
    <property type="match status" value="1"/>
</dbReference>
<keyword evidence="8 12" id="KW-0418">Kinase</keyword>
<evidence type="ECO:0000256" key="6">
    <source>
        <dbReference type="ARBA" id="ARBA00022679"/>
    </source>
</evidence>
<dbReference type="InterPro" id="IPR005260">
    <property type="entry name" value="Asp_kin_monofn"/>
</dbReference>
<evidence type="ECO:0000256" key="9">
    <source>
        <dbReference type="ARBA" id="ARBA00022840"/>
    </source>
</evidence>
<comment type="similarity">
    <text evidence="4 12">Belongs to the aspartokinase family.</text>
</comment>
<dbReference type="InterPro" id="IPR036393">
    <property type="entry name" value="AceGlu_kinase-like_sf"/>
</dbReference>
<keyword evidence="16" id="KW-1185">Reference proteome</keyword>
<reference evidence="15" key="1">
    <citation type="submission" date="2021-12" db="EMBL/GenBank/DDBJ databases">
        <authorList>
            <person name="Rodrigo-Torres L."/>
            <person name="Arahal R. D."/>
            <person name="Lucena T."/>
        </authorList>
    </citation>
    <scope>NUCLEOTIDE SEQUENCE</scope>
    <source>
        <strain evidence="15">CECT 8226</strain>
    </source>
</reference>
<dbReference type="EC" id="2.7.2.4" evidence="12"/>
<evidence type="ECO:0000256" key="13">
    <source>
        <dbReference type="RuleBase" id="RU004249"/>
    </source>
</evidence>
<evidence type="ECO:0000313" key="15">
    <source>
        <dbReference type="EMBL" id="CAH0524605.1"/>
    </source>
</evidence>
<keyword evidence="6 12" id="KW-0808">Transferase</keyword>
<evidence type="ECO:0000256" key="12">
    <source>
        <dbReference type="RuleBase" id="RU003448"/>
    </source>
</evidence>
<keyword evidence="5 13" id="KW-0028">Amino-acid biosynthesis</keyword>
<dbReference type="PIRSF" id="PIRSF000726">
    <property type="entry name" value="Asp_kin"/>
    <property type="match status" value="1"/>
</dbReference>
<evidence type="ECO:0000256" key="4">
    <source>
        <dbReference type="ARBA" id="ARBA00010122"/>
    </source>
</evidence>
<dbReference type="Proteomes" id="UP000838160">
    <property type="component" value="Unassembled WGS sequence"/>
</dbReference>
<evidence type="ECO:0000256" key="10">
    <source>
        <dbReference type="ARBA" id="ARBA00023154"/>
    </source>
</evidence>
<dbReference type="InterPro" id="IPR001341">
    <property type="entry name" value="Asp_kinase"/>
</dbReference>
<feature type="domain" description="Aspartate/glutamate/uridylate kinase" evidence="14">
    <location>
        <begin position="5"/>
        <end position="232"/>
    </location>
</feature>
<dbReference type="InterPro" id="IPR018042">
    <property type="entry name" value="Aspartate_kinase_CS"/>
</dbReference>
<dbReference type="RefSeq" id="WP_237483498.1">
    <property type="nucleotide sequence ID" value="NZ_CAKLCM010000001.1"/>
</dbReference>
<dbReference type="NCBIfam" id="NF005155">
    <property type="entry name" value="PRK06635.1-4"/>
    <property type="match status" value="1"/>
</dbReference>
<evidence type="ECO:0000256" key="11">
    <source>
        <dbReference type="ARBA" id="ARBA00047872"/>
    </source>
</evidence>
<comment type="pathway">
    <text evidence="1 13">Amino-acid biosynthesis; L-lysine biosynthesis via DAP pathway; (S)-tetrahydrodipicolinate from L-aspartate: step 1/4.</text>
</comment>
<dbReference type="EMBL" id="CAKLCM010000001">
    <property type="protein sequence ID" value="CAH0524605.1"/>
    <property type="molecule type" value="Genomic_DNA"/>
</dbReference>
<evidence type="ECO:0000256" key="1">
    <source>
        <dbReference type="ARBA" id="ARBA00004766"/>
    </source>
</evidence>
<sequence length="394" mass="42745">MKRPLIVQKFGGTSVGSVERIENVAEHVIRAKYSGKQVVVVVSAMSGETNRLMALAKQVDKVPNARELDVLLSAGEQVSMALLAMTLDRMGHKAVSLTGAQAGIKTNRIHNDATISDIDTQAIEHYLQQDQIVIVAGFQGINDLGDITTLGRGGSDTTAVTLAGALKAEECQIFTDVDGVYSCDPRVVSNAKRIAQIDYPTMEEMARKGAKVLHLPCVQYARNNRVPVRVVSSFTEGSGTLVCGESVCTGLTGIAIQKDLVAIGVAAAQVESVDKQCKMLGIESYWLTQANQNELLIKAEHSDKLKLVIEDKITQEQQVGLLTLVGTKAREQVSHYQQLLKFSDISVLHFFEDEHSISLVLTPSTIDRAANLLHDGHIINDGALSREEKQVYLG</sequence>